<evidence type="ECO:0000256" key="9">
    <source>
        <dbReference type="ARBA" id="ARBA00047671"/>
    </source>
</evidence>
<evidence type="ECO:0000256" key="5">
    <source>
        <dbReference type="ARBA" id="ARBA00022840"/>
    </source>
</evidence>
<comment type="catalytic activity">
    <reaction evidence="9">
        <text>tRNA(Pro) + L-proline + ATP = L-prolyl-tRNA(Pro) + AMP + diphosphate</text>
        <dbReference type="Rhea" id="RHEA:14305"/>
        <dbReference type="Rhea" id="RHEA-COMP:9700"/>
        <dbReference type="Rhea" id="RHEA-COMP:9702"/>
        <dbReference type="ChEBI" id="CHEBI:30616"/>
        <dbReference type="ChEBI" id="CHEBI:33019"/>
        <dbReference type="ChEBI" id="CHEBI:60039"/>
        <dbReference type="ChEBI" id="CHEBI:78442"/>
        <dbReference type="ChEBI" id="CHEBI:78532"/>
        <dbReference type="ChEBI" id="CHEBI:456215"/>
        <dbReference type="EC" id="6.1.1.15"/>
    </reaction>
</comment>
<keyword evidence="5" id="KW-0067">ATP-binding</keyword>
<dbReference type="EC" id="6.1.1.15" evidence="1"/>
<dbReference type="PANTHER" id="PTHR42753:SF2">
    <property type="entry name" value="PROLINE--TRNA LIGASE"/>
    <property type="match status" value="1"/>
</dbReference>
<dbReference type="Gene3D" id="3.40.50.800">
    <property type="entry name" value="Anticodon-binding domain"/>
    <property type="match status" value="1"/>
</dbReference>
<name>A0A1F8EVT4_9BACT</name>
<protein>
    <recommendedName>
        <fullName evidence="2">Proline--tRNA ligase</fullName>
        <ecNumber evidence="1">6.1.1.15</ecNumber>
    </recommendedName>
    <alternativeName>
        <fullName evidence="8">Prolyl-tRNA synthetase</fullName>
    </alternativeName>
</protein>
<dbReference type="InterPro" id="IPR036621">
    <property type="entry name" value="Anticodon-bd_dom_sf"/>
</dbReference>
<dbReference type="InterPro" id="IPR004154">
    <property type="entry name" value="Anticodon-bd"/>
</dbReference>
<proteinExistence type="predicted"/>
<dbReference type="STRING" id="1802669.A2746_01375"/>
<evidence type="ECO:0000256" key="7">
    <source>
        <dbReference type="ARBA" id="ARBA00023146"/>
    </source>
</evidence>
<dbReference type="Pfam" id="PF03129">
    <property type="entry name" value="HGTP_anticodon"/>
    <property type="match status" value="1"/>
</dbReference>
<dbReference type="InterPro" id="IPR050062">
    <property type="entry name" value="Pro-tRNA_synthetase"/>
</dbReference>
<evidence type="ECO:0000313" key="11">
    <source>
        <dbReference type="EMBL" id="OGN04987.1"/>
    </source>
</evidence>
<dbReference type="GO" id="GO:0004827">
    <property type="term" value="F:proline-tRNA ligase activity"/>
    <property type="evidence" value="ECO:0007669"/>
    <property type="project" value="UniProtKB-EC"/>
</dbReference>
<dbReference type="SUPFAM" id="SSF52954">
    <property type="entry name" value="Class II aaRS ABD-related"/>
    <property type="match status" value="1"/>
</dbReference>
<evidence type="ECO:0000313" key="12">
    <source>
        <dbReference type="Proteomes" id="UP000177419"/>
    </source>
</evidence>
<evidence type="ECO:0000256" key="3">
    <source>
        <dbReference type="ARBA" id="ARBA00022598"/>
    </source>
</evidence>
<keyword evidence="3" id="KW-0436">Ligase</keyword>
<feature type="domain" description="Aminoacyl-transfer RNA synthetases class-II family profile" evidence="10">
    <location>
        <begin position="38"/>
        <end position="324"/>
    </location>
</feature>
<dbReference type="InterPro" id="IPR002316">
    <property type="entry name" value="Pro-tRNA-ligase_IIa"/>
</dbReference>
<dbReference type="GO" id="GO:0005829">
    <property type="term" value="C:cytosol"/>
    <property type="evidence" value="ECO:0007669"/>
    <property type="project" value="TreeGrafter"/>
</dbReference>
<evidence type="ECO:0000256" key="4">
    <source>
        <dbReference type="ARBA" id="ARBA00022741"/>
    </source>
</evidence>
<dbReference type="GO" id="GO:0005524">
    <property type="term" value="F:ATP binding"/>
    <property type="evidence" value="ECO:0007669"/>
    <property type="project" value="UniProtKB-KW"/>
</dbReference>
<dbReference type="PRINTS" id="PR01046">
    <property type="entry name" value="TRNASYNTHPRO"/>
</dbReference>
<dbReference type="Proteomes" id="UP000177419">
    <property type="component" value="Unassembled WGS sequence"/>
</dbReference>
<evidence type="ECO:0000256" key="6">
    <source>
        <dbReference type="ARBA" id="ARBA00022917"/>
    </source>
</evidence>
<dbReference type="PANTHER" id="PTHR42753">
    <property type="entry name" value="MITOCHONDRIAL RIBOSOME PROTEIN L39/PROLYL-TRNA LIGASE FAMILY MEMBER"/>
    <property type="match status" value="1"/>
</dbReference>
<evidence type="ECO:0000256" key="2">
    <source>
        <dbReference type="ARBA" id="ARBA00019110"/>
    </source>
</evidence>
<organism evidence="11 12">
    <name type="scientific">Candidatus Yanofskybacteria bacterium RIFCSPHIGHO2_01_FULL_44_22</name>
    <dbReference type="NCBI Taxonomy" id="1802669"/>
    <lineage>
        <taxon>Bacteria</taxon>
        <taxon>Candidatus Yanofskyibacteriota</taxon>
    </lineage>
</organism>
<dbReference type="Pfam" id="PF00587">
    <property type="entry name" value="tRNA-synt_2b"/>
    <property type="match status" value="1"/>
</dbReference>
<dbReference type="AlphaFoldDB" id="A0A1F8EVT4"/>
<dbReference type="InterPro" id="IPR045864">
    <property type="entry name" value="aa-tRNA-synth_II/BPL/LPL"/>
</dbReference>
<dbReference type="EMBL" id="MGJJ01000019">
    <property type="protein sequence ID" value="OGN04987.1"/>
    <property type="molecule type" value="Genomic_DNA"/>
</dbReference>
<keyword evidence="6" id="KW-0648">Protein biosynthesis</keyword>
<dbReference type="InterPro" id="IPR006195">
    <property type="entry name" value="aa-tRNA-synth_II"/>
</dbReference>
<dbReference type="InterPro" id="IPR044140">
    <property type="entry name" value="ProRS_anticodon_short"/>
</dbReference>
<dbReference type="GO" id="GO:0006433">
    <property type="term" value="P:prolyl-tRNA aminoacylation"/>
    <property type="evidence" value="ECO:0007669"/>
    <property type="project" value="InterPro"/>
</dbReference>
<accession>A0A1F8EVT4</accession>
<dbReference type="SUPFAM" id="SSF55681">
    <property type="entry name" value="Class II aaRS and biotin synthetases"/>
    <property type="match status" value="1"/>
</dbReference>
<dbReference type="CDD" id="cd00861">
    <property type="entry name" value="ProRS_anticodon_short"/>
    <property type="match status" value="1"/>
</dbReference>
<comment type="caution">
    <text evidence="11">The sequence shown here is derived from an EMBL/GenBank/DDBJ whole genome shotgun (WGS) entry which is preliminary data.</text>
</comment>
<dbReference type="InterPro" id="IPR002314">
    <property type="entry name" value="aa-tRNA-synt_IIb"/>
</dbReference>
<dbReference type="PROSITE" id="PS50862">
    <property type="entry name" value="AA_TRNA_LIGASE_II"/>
    <property type="match status" value="1"/>
</dbReference>
<reference evidence="11 12" key="1">
    <citation type="journal article" date="2016" name="Nat. Commun.">
        <title>Thousands of microbial genomes shed light on interconnected biogeochemical processes in an aquifer system.</title>
        <authorList>
            <person name="Anantharaman K."/>
            <person name="Brown C.T."/>
            <person name="Hug L.A."/>
            <person name="Sharon I."/>
            <person name="Castelle C.J."/>
            <person name="Probst A.J."/>
            <person name="Thomas B.C."/>
            <person name="Singh A."/>
            <person name="Wilkins M.J."/>
            <person name="Karaoz U."/>
            <person name="Brodie E.L."/>
            <person name="Williams K.H."/>
            <person name="Hubbard S.S."/>
            <person name="Banfield J.F."/>
        </authorList>
    </citation>
    <scope>NUCLEOTIDE SEQUENCE [LARGE SCALE GENOMIC DNA]</scope>
</reference>
<evidence type="ECO:0000256" key="8">
    <source>
        <dbReference type="ARBA" id="ARBA00029731"/>
    </source>
</evidence>
<dbReference type="Gene3D" id="3.30.930.10">
    <property type="entry name" value="Bira Bifunctional Protein, Domain 2"/>
    <property type="match status" value="1"/>
</dbReference>
<keyword evidence="4" id="KW-0547">Nucleotide-binding</keyword>
<sequence length="431" mass="48724">MRFSGLFTKTLREIPAEETAKNAQLLLRGGFVFKNSAGVYSFLPLGWRVMSKVIKIIREEMNAIGGQEMFMPALVEKKYLEATNRWNLDVGFDVVTKKNPDADSTGSRQAGFALGWTHEEVLTAIASKYVSSYKDLPFAAYQLQTKFRNEARAKSGLLRGREFMMKDLYSFHADEKDLFDYYEKVKEAYMKIFERCHLRAIYTVAGGGAFTISNTHEFQILSDVGEDTILICSQCEYAENSEITKLKEKDECPKCGGGMFEAKAIEAGNIFPLGTKYSEAMDLKFVDEKGEKKYVVMGSYGIGVSRLMAVIAEIHNDEKGIIWPENVAPFNAHLITLFGKDNDFQEDVKKKAEKLYEDLNKNGIEVLFDDRKDKSPGEKLADADLIGCPYRLIVSPNTISAALCEVKKRANKKPEKLSDFQNVEQLIKYMK</sequence>
<evidence type="ECO:0000256" key="1">
    <source>
        <dbReference type="ARBA" id="ARBA00012831"/>
    </source>
</evidence>
<gene>
    <name evidence="11" type="ORF">A2746_01375</name>
</gene>
<evidence type="ECO:0000259" key="10">
    <source>
        <dbReference type="PROSITE" id="PS50862"/>
    </source>
</evidence>
<keyword evidence="7" id="KW-0030">Aminoacyl-tRNA synthetase</keyword>